<dbReference type="InterPro" id="IPR017441">
    <property type="entry name" value="Protein_kinase_ATP_BS"/>
</dbReference>
<dbReference type="InterPro" id="IPR011009">
    <property type="entry name" value="Kinase-like_dom_sf"/>
</dbReference>
<evidence type="ECO:0000259" key="5">
    <source>
        <dbReference type="PROSITE" id="PS50011"/>
    </source>
</evidence>
<dbReference type="STRING" id="578462.A0A0L0T1C7"/>
<dbReference type="PROSITE" id="PS00108">
    <property type="entry name" value="PROTEIN_KINASE_ST"/>
    <property type="match status" value="1"/>
</dbReference>
<dbReference type="Gene3D" id="1.10.510.10">
    <property type="entry name" value="Transferase(Phosphotransferase) domain 1"/>
    <property type="match status" value="1"/>
</dbReference>
<feature type="binding site" evidence="4">
    <location>
        <position position="281"/>
    </location>
    <ligand>
        <name>ATP</name>
        <dbReference type="ChEBI" id="CHEBI:30616"/>
    </ligand>
</feature>
<dbReference type="PANTHER" id="PTHR44329:SF260">
    <property type="entry name" value="PROTEIN KINASE DOMAIN-CONTAINING PROTEIN"/>
    <property type="match status" value="1"/>
</dbReference>
<dbReference type="VEuPathDB" id="FungiDB:AMAG_12787"/>
<dbReference type="Proteomes" id="UP000054350">
    <property type="component" value="Unassembled WGS sequence"/>
</dbReference>
<reference evidence="7" key="2">
    <citation type="submission" date="2009-11" db="EMBL/GenBank/DDBJ databases">
        <title>The Genome Sequence of Allomyces macrogynus strain ATCC 38327.</title>
        <authorList>
            <consortium name="The Broad Institute Genome Sequencing Platform"/>
            <person name="Russ C."/>
            <person name="Cuomo C."/>
            <person name="Shea T."/>
            <person name="Young S.K."/>
            <person name="Zeng Q."/>
            <person name="Koehrsen M."/>
            <person name="Haas B."/>
            <person name="Borodovsky M."/>
            <person name="Guigo R."/>
            <person name="Alvarado L."/>
            <person name="Berlin A."/>
            <person name="Borenstein D."/>
            <person name="Chen Z."/>
            <person name="Engels R."/>
            <person name="Freedman E."/>
            <person name="Gellesch M."/>
            <person name="Goldberg J."/>
            <person name="Griggs A."/>
            <person name="Gujja S."/>
            <person name="Heiman D."/>
            <person name="Hepburn T."/>
            <person name="Howarth C."/>
            <person name="Jen D."/>
            <person name="Larson L."/>
            <person name="Lewis B."/>
            <person name="Mehta T."/>
            <person name="Park D."/>
            <person name="Pearson M."/>
            <person name="Roberts A."/>
            <person name="Saif S."/>
            <person name="Shenoy N."/>
            <person name="Sisk P."/>
            <person name="Stolte C."/>
            <person name="Sykes S."/>
            <person name="Walk T."/>
            <person name="White J."/>
            <person name="Yandava C."/>
            <person name="Burger G."/>
            <person name="Gray M.W."/>
            <person name="Holland P.W.H."/>
            <person name="King N."/>
            <person name="Lang F.B.F."/>
            <person name="Roger A.J."/>
            <person name="Ruiz-Trillo I."/>
            <person name="Lander E."/>
            <person name="Nusbaum C."/>
        </authorList>
    </citation>
    <scope>NUCLEOTIDE SEQUENCE [LARGE SCALE GENOMIC DNA]</scope>
    <source>
        <strain evidence="7">ATCC 38327</strain>
    </source>
</reference>
<dbReference type="OMA" id="AECANEK"/>
<dbReference type="OrthoDB" id="5581784at2759"/>
<keyword evidence="3 4" id="KW-0067">ATP-binding</keyword>
<evidence type="ECO:0000256" key="1">
    <source>
        <dbReference type="ARBA" id="ARBA00022527"/>
    </source>
</evidence>
<keyword evidence="7" id="KW-1185">Reference proteome</keyword>
<evidence type="ECO:0000256" key="2">
    <source>
        <dbReference type="ARBA" id="ARBA00022741"/>
    </source>
</evidence>
<keyword evidence="2 4" id="KW-0547">Nucleotide-binding</keyword>
<keyword evidence="1" id="KW-0723">Serine/threonine-protein kinase</keyword>
<dbReference type="EMBL" id="GG745357">
    <property type="protein sequence ID" value="KNE68618.1"/>
    <property type="molecule type" value="Genomic_DNA"/>
</dbReference>
<keyword evidence="6" id="KW-0418">Kinase</keyword>
<reference evidence="6 7" key="1">
    <citation type="submission" date="2009-11" db="EMBL/GenBank/DDBJ databases">
        <title>Annotation of Allomyces macrogynus ATCC 38327.</title>
        <authorList>
            <consortium name="The Broad Institute Genome Sequencing Platform"/>
            <person name="Russ C."/>
            <person name="Cuomo C."/>
            <person name="Burger G."/>
            <person name="Gray M.W."/>
            <person name="Holland P.W.H."/>
            <person name="King N."/>
            <person name="Lang F.B.F."/>
            <person name="Roger A.J."/>
            <person name="Ruiz-Trillo I."/>
            <person name="Young S.K."/>
            <person name="Zeng Q."/>
            <person name="Gargeya S."/>
            <person name="Fitzgerald M."/>
            <person name="Haas B."/>
            <person name="Abouelleil A."/>
            <person name="Alvarado L."/>
            <person name="Arachchi H.M."/>
            <person name="Berlin A."/>
            <person name="Chapman S.B."/>
            <person name="Gearin G."/>
            <person name="Goldberg J."/>
            <person name="Griggs A."/>
            <person name="Gujja S."/>
            <person name="Hansen M."/>
            <person name="Heiman D."/>
            <person name="Howarth C."/>
            <person name="Larimer J."/>
            <person name="Lui A."/>
            <person name="MacDonald P.J.P."/>
            <person name="McCowen C."/>
            <person name="Montmayeur A."/>
            <person name="Murphy C."/>
            <person name="Neiman D."/>
            <person name="Pearson M."/>
            <person name="Priest M."/>
            <person name="Roberts A."/>
            <person name="Saif S."/>
            <person name="Shea T."/>
            <person name="Sisk P."/>
            <person name="Stolte C."/>
            <person name="Sykes S."/>
            <person name="Wortman J."/>
            <person name="Nusbaum C."/>
            <person name="Birren B."/>
        </authorList>
    </citation>
    <scope>NUCLEOTIDE SEQUENCE [LARGE SCALE GENOMIC DNA]</scope>
    <source>
        <strain evidence="6 7">ATCC 38327</strain>
    </source>
</reference>
<dbReference type="InterPro" id="IPR008271">
    <property type="entry name" value="Ser/Thr_kinase_AS"/>
</dbReference>
<dbReference type="InterPro" id="IPR051681">
    <property type="entry name" value="Ser/Thr_Kinases-Pseudokinases"/>
</dbReference>
<dbReference type="InterPro" id="IPR001245">
    <property type="entry name" value="Ser-Thr/Tyr_kinase_cat_dom"/>
</dbReference>
<dbReference type="GO" id="GO:0004674">
    <property type="term" value="F:protein serine/threonine kinase activity"/>
    <property type="evidence" value="ECO:0007669"/>
    <property type="project" value="UniProtKB-KW"/>
</dbReference>
<dbReference type="PROSITE" id="PS00107">
    <property type="entry name" value="PROTEIN_KINASE_ATP"/>
    <property type="match status" value="1"/>
</dbReference>
<dbReference type="Pfam" id="PF07714">
    <property type="entry name" value="PK_Tyr_Ser-Thr"/>
    <property type="match status" value="1"/>
</dbReference>
<dbReference type="eggNOG" id="KOG0192">
    <property type="taxonomic scope" value="Eukaryota"/>
</dbReference>
<dbReference type="AlphaFoldDB" id="A0A0L0T1C7"/>
<gene>
    <name evidence="6" type="ORF">AMAG_12787</name>
</gene>
<evidence type="ECO:0000256" key="4">
    <source>
        <dbReference type="PROSITE-ProRule" id="PRU10141"/>
    </source>
</evidence>
<evidence type="ECO:0000256" key="3">
    <source>
        <dbReference type="ARBA" id="ARBA00022840"/>
    </source>
</evidence>
<feature type="domain" description="Protein kinase" evidence="5">
    <location>
        <begin position="252"/>
        <end position="516"/>
    </location>
</feature>
<organism evidence="6 7">
    <name type="scientific">Allomyces macrogynus (strain ATCC 38327)</name>
    <name type="common">Allomyces javanicus var. macrogynus</name>
    <dbReference type="NCBI Taxonomy" id="578462"/>
    <lineage>
        <taxon>Eukaryota</taxon>
        <taxon>Fungi</taxon>
        <taxon>Fungi incertae sedis</taxon>
        <taxon>Blastocladiomycota</taxon>
        <taxon>Blastocladiomycetes</taxon>
        <taxon>Blastocladiales</taxon>
        <taxon>Blastocladiaceae</taxon>
        <taxon>Allomyces</taxon>
    </lineage>
</organism>
<dbReference type="SMART" id="SM00220">
    <property type="entry name" value="S_TKc"/>
    <property type="match status" value="1"/>
</dbReference>
<protein>
    <submittedName>
        <fullName evidence="6">TKL protein kinase</fullName>
    </submittedName>
</protein>
<dbReference type="PANTHER" id="PTHR44329">
    <property type="entry name" value="SERINE/THREONINE-PROTEIN KINASE TNNI3K-RELATED"/>
    <property type="match status" value="1"/>
</dbReference>
<evidence type="ECO:0000313" key="7">
    <source>
        <dbReference type="Proteomes" id="UP000054350"/>
    </source>
</evidence>
<sequence>MATVAVALATAFTFDNGIKAIKMLFPVFEKLVVSSLVARPRKEPSVEDVLLRRCTILFEALESAAQNAGNKDLPPAVVSATKLLLETLEGVVDMAKQNENATLITRILTSSQYQQALEKAGDTVTAISSDINLVLNLHLSPAEIAAEFKAAAERDHDFLLESMQQLLEMHHGKLYKELQLQHQDVLEALTALDSRIKDLQAKEQCEKSQILLGRVYKHAAVSISVTSGVQPQRSDAERALQHLRVTSFDFSDAPDGKIGRGGFGLVVRATWNATGTRVAIKRLLRLEGSGNSADSSIRELVAQEALMWSSLHHPHVLPLLGVSLTCETPFFVMPLMENGDLSSYAVGRPQEHVRLLHETAQGMAYLHSKRIFHGDLKANNVLIDYSGRAKVCDFGMARLLAAAGARASAYSPGSSAGNVRWIAPERYAHGAKYQFEPDVFAFAMVVYEVIAGKVPFSNEHEPNVIMFSIQQGKRPPAPTTAASYSPTLWAVVERCWNQDLSHASTVYGYCLPDPWPVGSP</sequence>
<keyword evidence="6" id="KW-0808">Transferase</keyword>
<dbReference type="PROSITE" id="PS50011">
    <property type="entry name" value="PROTEIN_KINASE_DOM"/>
    <property type="match status" value="1"/>
</dbReference>
<proteinExistence type="predicted"/>
<dbReference type="SUPFAM" id="SSF56112">
    <property type="entry name" value="Protein kinase-like (PK-like)"/>
    <property type="match status" value="1"/>
</dbReference>
<name>A0A0L0T1C7_ALLM3</name>
<accession>A0A0L0T1C7</accession>
<evidence type="ECO:0000313" key="6">
    <source>
        <dbReference type="EMBL" id="KNE68618.1"/>
    </source>
</evidence>
<dbReference type="InterPro" id="IPR000719">
    <property type="entry name" value="Prot_kinase_dom"/>
</dbReference>
<dbReference type="GO" id="GO:0005524">
    <property type="term" value="F:ATP binding"/>
    <property type="evidence" value="ECO:0007669"/>
    <property type="project" value="UniProtKB-UniRule"/>
</dbReference>